<evidence type="ECO:0000313" key="2">
    <source>
        <dbReference type="Proteomes" id="UP000822688"/>
    </source>
</evidence>
<dbReference type="Proteomes" id="UP000822688">
    <property type="component" value="Chromosome 6"/>
</dbReference>
<organism evidence="1 2">
    <name type="scientific">Ceratodon purpureus</name>
    <name type="common">Fire moss</name>
    <name type="synonym">Dicranum purpureum</name>
    <dbReference type="NCBI Taxonomy" id="3225"/>
    <lineage>
        <taxon>Eukaryota</taxon>
        <taxon>Viridiplantae</taxon>
        <taxon>Streptophyta</taxon>
        <taxon>Embryophyta</taxon>
        <taxon>Bryophyta</taxon>
        <taxon>Bryophytina</taxon>
        <taxon>Bryopsida</taxon>
        <taxon>Dicranidae</taxon>
        <taxon>Pseudoditrichales</taxon>
        <taxon>Ditrichaceae</taxon>
        <taxon>Ceratodon</taxon>
    </lineage>
</organism>
<reference evidence="1 2" key="1">
    <citation type="submission" date="2020-06" db="EMBL/GenBank/DDBJ databases">
        <title>WGS assembly of Ceratodon purpureus strain R40.</title>
        <authorList>
            <person name="Carey S.B."/>
            <person name="Jenkins J."/>
            <person name="Shu S."/>
            <person name="Lovell J.T."/>
            <person name="Sreedasyam A."/>
            <person name="Maumus F."/>
            <person name="Tiley G.P."/>
            <person name="Fernandez-Pozo N."/>
            <person name="Barry K."/>
            <person name="Chen C."/>
            <person name="Wang M."/>
            <person name="Lipzen A."/>
            <person name="Daum C."/>
            <person name="Saski C.A."/>
            <person name="Payton A.C."/>
            <person name="Mcbreen J.C."/>
            <person name="Conrad R.E."/>
            <person name="Kollar L.M."/>
            <person name="Olsson S."/>
            <person name="Huttunen S."/>
            <person name="Landis J.B."/>
            <person name="Wickett N.J."/>
            <person name="Johnson M.G."/>
            <person name="Rensing S.A."/>
            <person name="Grimwood J."/>
            <person name="Schmutz J."/>
            <person name="Mcdaniel S.F."/>
        </authorList>
    </citation>
    <scope>NUCLEOTIDE SEQUENCE [LARGE SCALE GENOMIC DNA]</scope>
    <source>
        <strain evidence="1 2">R40</strain>
    </source>
</reference>
<dbReference type="EMBL" id="CM026427">
    <property type="protein sequence ID" value="KAG0569250.1"/>
    <property type="molecule type" value="Genomic_DNA"/>
</dbReference>
<name>A0A8T0HD98_CERPU</name>
<protein>
    <submittedName>
        <fullName evidence="1">Uncharacterized protein</fullName>
    </submittedName>
</protein>
<accession>A0A8T0HD98</accession>
<comment type="caution">
    <text evidence="1">The sequence shown here is derived from an EMBL/GenBank/DDBJ whole genome shotgun (WGS) entry which is preliminary data.</text>
</comment>
<proteinExistence type="predicted"/>
<dbReference type="AlphaFoldDB" id="A0A8T0HD98"/>
<keyword evidence="2" id="KW-1185">Reference proteome</keyword>
<evidence type="ECO:0000313" key="1">
    <source>
        <dbReference type="EMBL" id="KAG0569250.1"/>
    </source>
</evidence>
<sequence length="159" mass="18137">MFPVTFAYTHLEWEFLEELSFNFLSFFQTKFISGASNIKSRSVGIAATSSIELYVFRSMTASLQESTPIKNLNTPIFSHCLHCDQIGGWIDRKMHLEFTWSSRFLESSRIKIVNTIVVTHNHIVSIVIKSADRSRNALGVHDHLKSRSSTVSRIILVVM</sequence>
<gene>
    <name evidence="1" type="ORF">KC19_6G077300</name>
</gene>